<evidence type="ECO:0000313" key="3">
    <source>
        <dbReference type="Proteomes" id="UP000070657"/>
    </source>
</evidence>
<sequence length="92" mass="9958">MNVDPNVPIQDLSPPFRVVEVDTVVIGSAAKRAKRAKPERSEGLGKCVSSEGRRPRAGRQSENRAFGGSQVMLDEAGWQDRASTVWFGGDTS</sequence>
<feature type="compositionally biased region" description="Basic and acidic residues" evidence="1">
    <location>
        <begin position="51"/>
        <end position="62"/>
    </location>
</feature>
<accession>A0A133UG04</accession>
<feature type="region of interest" description="Disordered" evidence="1">
    <location>
        <begin position="32"/>
        <end position="73"/>
    </location>
</feature>
<protein>
    <submittedName>
        <fullName evidence="2">Uncharacterized protein</fullName>
    </submittedName>
</protein>
<gene>
    <name evidence="2" type="ORF">AKJ66_02895</name>
</gene>
<dbReference type="Proteomes" id="UP000070657">
    <property type="component" value="Unassembled WGS sequence"/>
</dbReference>
<proteinExistence type="predicted"/>
<name>A0A133UG04_9EURY</name>
<keyword evidence="3" id="KW-1185">Reference proteome</keyword>
<dbReference type="EMBL" id="LHXP01000031">
    <property type="protein sequence ID" value="KXA93046.1"/>
    <property type="molecule type" value="Genomic_DNA"/>
</dbReference>
<dbReference type="AlphaFoldDB" id="A0A133UG04"/>
<comment type="caution">
    <text evidence="2">The sequence shown here is derived from an EMBL/GenBank/DDBJ whole genome shotgun (WGS) entry which is preliminary data.</text>
</comment>
<reference evidence="2 3" key="1">
    <citation type="journal article" date="2016" name="Sci. Rep.">
        <title>Metabolic traits of an uncultured archaeal lineage -MSBL1- from brine pools of the Red Sea.</title>
        <authorList>
            <person name="Mwirichia R."/>
            <person name="Alam I."/>
            <person name="Rashid M."/>
            <person name="Vinu M."/>
            <person name="Ba-Alawi W."/>
            <person name="Anthony Kamau A."/>
            <person name="Kamanda Ngugi D."/>
            <person name="Goker M."/>
            <person name="Klenk H.P."/>
            <person name="Bajic V."/>
            <person name="Stingl U."/>
        </authorList>
    </citation>
    <scope>NUCLEOTIDE SEQUENCE [LARGE SCALE GENOMIC DNA]</scope>
    <source>
        <strain evidence="2">SCGC-AAA259E22</strain>
    </source>
</reference>
<organism evidence="2 3">
    <name type="scientific">candidate division MSBL1 archaeon SCGC-AAA259E22</name>
    <dbReference type="NCBI Taxonomy" id="1698265"/>
    <lineage>
        <taxon>Archaea</taxon>
        <taxon>Methanobacteriati</taxon>
        <taxon>Methanobacteriota</taxon>
        <taxon>candidate division MSBL1</taxon>
    </lineage>
</organism>
<evidence type="ECO:0000256" key="1">
    <source>
        <dbReference type="SAM" id="MobiDB-lite"/>
    </source>
</evidence>
<evidence type="ECO:0000313" key="2">
    <source>
        <dbReference type="EMBL" id="KXA93046.1"/>
    </source>
</evidence>